<dbReference type="InterPro" id="IPR050681">
    <property type="entry name" value="CDF/SLC30A"/>
</dbReference>
<evidence type="ECO:0000256" key="4">
    <source>
        <dbReference type="ARBA" id="ARBA00004644"/>
    </source>
</evidence>
<dbReference type="GO" id="GO:0030672">
    <property type="term" value="C:synaptic vesicle membrane"/>
    <property type="evidence" value="ECO:0007669"/>
    <property type="project" value="UniProtKB-SubCell"/>
</dbReference>
<keyword evidence="9" id="KW-0771">Synaptosome</keyword>
<evidence type="ECO:0000256" key="33">
    <source>
        <dbReference type="ARBA" id="ARBA00076850"/>
    </source>
</evidence>
<evidence type="ECO:0000256" key="6">
    <source>
        <dbReference type="ARBA" id="ARBA00022448"/>
    </source>
</evidence>
<dbReference type="GO" id="GO:0005765">
    <property type="term" value="C:lysosomal membrane"/>
    <property type="evidence" value="ECO:0007669"/>
    <property type="project" value="UniProtKB-SubCell"/>
</dbReference>
<keyword evidence="21" id="KW-0458">Lysosome</keyword>
<name>A0A9D3SPF6_9TELE</name>
<dbReference type="PANTHER" id="PTHR11562">
    <property type="entry name" value="CATION EFFLUX PROTEIN/ ZINC TRANSPORTER"/>
    <property type="match status" value="1"/>
</dbReference>
<sequence>MEARADSEKSHLIHERNSKTYTLKLKSEFQGAVESYPSQVYENGDATGAIELKRPVGTHCHGSKAQWEENREKLVAKKKLYIASVVCLVFMIGEVIGGYLAHSLAIMTDAAHLLTDFGSMMVSLFSLWISSRPPTKIMNFGWHRSEILGALISIMSIWIVTGVLVYLAVERIVKNDYEIDGRVMLLTSGCAVVVNIIMAYILHHSTSFHGSDSGYHKITENGMSPVGHGHSHSLLGSHGNTSVRAAFIHVLGDLLQSFGVMVAAIVIYLRPEYKIADPICTFLFSLFVLGTTCTILRDVFRILMEGAPRGIEFNSVKEVLLSLKSVKALHSLHLWALTVGQTLVSVHVAIEENADPQSVLKEATELLQTKFGFYSTTIQVEPYSEDMAYCTMCQDPMD</sequence>
<dbReference type="GO" id="GO:0046872">
    <property type="term" value="F:metal ion binding"/>
    <property type="evidence" value="ECO:0007669"/>
    <property type="project" value="UniProtKB-KW"/>
</dbReference>
<comment type="similarity">
    <text evidence="5">Belongs to the cation diffusion facilitator (CDF) transporter (TC 2.A.4) family. SLC30A subfamily.</text>
</comment>
<evidence type="ECO:0000256" key="3">
    <source>
        <dbReference type="ARBA" id="ARBA00004448"/>
    </source>
</evidence>
<evidence type="ECO:0000256" key="30">
    <source>
        <dbReference type="ARBA" id="ARBA00060459"/>
    </source>
</evidence>
<evidence type="ECO:0000256" key="9">
    <source>
        <dbReference type="ARBA" id="ARBA00022599"/>
    </source>
</evidence>
<dbReference type="SUPFAM" id="SSF160240">
    <property type="entry name" value="Cation efflux protein cytoplasmic domain-like"/>
    <property type="match status" value="1"/>
</dbReference>
<evidence type="ECO:0000256" key="15">
    <source>
        <dbReference type="ARBA" id="ARBA00022906"/>
    </source>
</evidence>
<keyword evidence="22" id="KW-0968">Cytoplasmic vesicle</keyword>
<keyword evidence="39" id="KW-1185">Reference proteome</keyword>
<keyword evidence="14" id="KW-0862">Zinc</keyword>
<evidence type="ECO:0000256" key="11">
    <source>
        <dbReference type="ARBA" id="ARBA00022723"/>
    </source>
</evidence>
<evidence type="ECO:0000256" key="23">
    <source>
        <dbReference type="ARBA" id="ARBA00034102"/>
    </source>
</evidence>
<feature type="transmembrane region" description="Helical" evidence="35">
    <location>
        <begin position="150"/>
        <end position="169"/>
    </location>
</feature>
<evidence type="ECO:0000313" key="39">
    <source>
        <dbReference type="Proteomes" id="UP000824219"/>
    </source>
</evidence>
<feature type="domain" description="Cation efflux protein transmembrane" evidence="36">
    <location>
        <begin position="80"/>
        <end position="304"/>
    </location>
</feature>
<keyword evidence="6" id="KW-0813">Transport</keyword>
<reference evidence="38 39" key="1">
    <citation type="submission" date="2021-06" db="EMBL/GenBank/DDBJ databases">
        <title>Chromosome-level genome assembly of the red-tail catfish (Hemibagrus wyckioides).</title>
        <authorList>
            <person name="Shao F."/>
        </authorList>
    </citation>
    <scope>NUCLEOTIDE SEQUENCE [LARGE SCALE GENOMIC DNA]</scope>
    <source>
        <strain evidence="38">EC202008001</strain>
        <tissue evidence="38">Blood</tissue>
    </source>
</reference>
<evidence type="ECO:0000256" key="1">
    <source>
        <dbReference type="ARBA" id="ARBA00004107"/>
    </source>
</evidence>
<evidence type="ECO:0000256" key="13">
    <source>
        <dbReference type="ARBA" id="ARBA00022792"/>
    </source>
</evidence>
<dbReference type="EMBL" id="JAHKSW010000006">
    <property type="protein sequence ID" value="KAG7331627.1"/>
    <property type="molecule type" value="Genomic_DNA"/>
</dbReference>
<comment type="function">
    <text evidence="29">Electroneutral proton-coupled antiporter concentrating zinc ions into a variety of intracellular organelles including endosomes, zymogen granules and mitochondria. Thereby, plays a crucial role in cellular zinc homeostasis to confer upon cells protection against its potential cytotoxicity. Regulates the zinc concentration of milk, through the transport of zinc ions into secretory vesicles of mammary cells. By concentrating zinc ions into lysosomes participates to lysosomal-mediated cell death during early mammary gland involution.</text>
</comment>
<keyword evidence="13" id="KW-0999">Mitochondrion inner membrane</keyword>
<evidence type="ECO:0000256" key="24">
    <source>
        <dbReference type="ARBA" id="ARBA00037129"/>
    </source>
</evidence>
<keyword evidence="12" id="KW-0967">Endosome</keyword>
<keyword evidence="11" id="KW-0479">Metal-binding</keyword>
<dbReference type="PANTHER" id="PTHR11562:SF30">
    <property type="entry name" value="PROTON-COUPLED ZINC ANTIPORTER SLC30A3-RELATED"/>
    <property type="match status" value="1"/>
</dbReference>
<comment type="catalytic activity">
    <reaction evidence="28">
        <text>Zn(2+)(in) + 2 H(+)(out) = Zn(2+)(out) + 2 H(+)(in)</text>
        <dbReference type="Rhea" id="RHEA:72627"/>
        <dbReference type="ChEBI" id="CHEBI:15378"/>
        <dbReference type="ChEBI" id="CHEBI:29105"/>
    </reaction>
</comment>
<dbReference type="GO" id="GO:0010043">
    <property type="term" value="P:response to zinc ion"/>
    <property type="evidence" value="ECO:0007669"/>
    <property type="project" value="TreeGrafter"/>
</dbReference>
<evidence type="ECO:0000256" key="5">
    <source>
        <dbReference type="ARBA" id="ARBA00008873"/>
    </source>
</evidence>
<evidence type="ECO:0000256" key="22">
    <source>
        <dbReference type="ARBA" id="ARBA00023329"/>
    </source>
</evidence>
<dbReference type="GO" id="GO:0031902">
    <property type="term" value="C:late endosome membrane"/>
    <property type="evidence" value="ECO:0007669"/>
    <property type="project" value="UniProtKB-SubCell"/>
</dbReference>
<dbReference type="AlphaFoldDB" id="A0A9D3SPF6"/>
<evidence type="ECO:0000256" key="28">
    <source>
        <dbReference type="ARBA" id="ARBA00048349"/>
    </source>
</evidence>
<evidence type="ECO:0000256" key="20">
    <source>
        <dbReference type="ARBA" id="ARBA00023136"/>
    </source>
</evidence>
<dbReference type="InterPro" id="IPR058533">
    <property type="entry name" value="Cation_efflux_TM"/>
</dbReference>
<feature type="transmembrane region" description="Helical" evidence="35">
    <location>
        <begin position="80"/>
        <end position="104"/>
    </location>
</feature>
<comment type="subcellular location">
    <subcellularLocation>
        <location evidence="4">Cytoplasmic vesicle</location>
        <location evidence="4">Secretory vesicle</location>
        <location evidence="4">Synaptic vesicle membrane</location>
        <topology evidence="4">Multi-pass membrane protein</topology>
    </subcellularLocation>
    <subcellularLocation>
        <location evidence="1">Late endosome membrane</location>
        <topology evidence="1">Multi-pass membrane protein</topology>
    </subcellularLocation>
    <subcellularLocation>
        <location evidence="2">Lysosome membrane</location>
        <topology evidence="2">Multi-pass membrane protein</topology>
    </subcellularLocation>
    <subcellularLocation>
        <location evidence="3">Mitochondrion inner membrane</location>
        <topology evidence="3">Multi-pass membrane protein</topology>
    </subcellularLocation>
    <subcellularLocation>
        <location evidence="23">Synapse</location>
        <location evidence="23">Synaptosome</location>
    </subcellularLocation>
    <subcellularLocation>
        <location evidence="30">Zymogen granule membrane</location>
        <topology evidence="30">Multi-pass membrane protein</topology>
    </subcellularLocation>
</comment>
<dbReference type="InterPro" id="IPR027469">
    <property type="entry name" value="Cation_efflux_TMD_sf"/>
</dbReference>
<evidence type="ECO:0000313" key="38">
    <source>
        <dbReference type="EMBL" id="KAG7331627.1"/>
    </source>
</evidence>
<evidence type="ECO:0000256" key="2">
    <source>
        <dbReference type="ARBA" id="ARBA00004155"/>
    </source>
</evidence>
<evidence type="ECO:0000256" key="19">
    <source>
        <dbReference type="ARBA" id="ARBA00023128"/>
    </source>
</evidence>
<evidence type="ECO:0000256" key="27">
    <source>
        <dbReference type="ARBA" id="ARBA00042216"/>
    </source>
</evidence>
<keyword evidence="8" id="KW-0597">Phosphoprotein</keyword>
<keyword evidence="20 35" id="KW-0472">Membrane</keyword>
<evidence type="ECO:0000256" key="8">
    <source>
        <dbReference type="ARBA" id="ARBA00022553"/>
    </source>
</evidence>
<evidence type="ECO:0000256" key="21">
    <source>
        <dbReference type="ARBA" id="ARBA00023228"/>
    </source>
</evidence>
<evidence type="ECO:0000256" key="7">
    <source>
        <dbReference type="ARBA" id="ARBA00022449"/>
    </source>
</evidence>
<dbReference type="FunFam" id="1.20.1510.10:FF:000011">
    <property type="entry name" value="zinc transporter 2 isoform X1"/>
    <property type="match status" value="1"/>
</dbReference>
<keyword evidence="19" id="KW-0496">Mitochondrion</keyword>
<dbReference type="GO" id="GO:0015297">
    <property type="term" value="F:antiporter activity"/>
    <property type="evidence" value="ECO:0007669"/>
    <property type="project" value="UniProtKB-KW"/>
</dbReference>
<keyword evidence="15" id="KW-0864">Zinc transport</keyword>
<comment type="function">
    <text evidence="24">Probable proton-coupled zinc ion antiporter mediating the import of zinc from cytoplasm into synaptic vesicles and participating to cellular zinc ion homeostasis in the brain.</text>
</comment>
<evidence type="ECO:0000256" key="35">
    <source>
        <dbReference type="SAM" id="Phobius"/>
    </source>
</evidence>
<gene>
    <name evidence="38" type="ORF">KOW79_005596</name>
</gene>
<dbReference type="GO" id="GO:0042589">
    <property type="term" value="C:zymogen granule membrane"/>
    <property type="evidence" value="ECO:0007669"/>
    <property type="project" value="UniProtKB-SubCell"/>
</dbReference>
<keyword evidence="10 35" id="KW-0812">Transmembrane</keyword>
<keyword evidence="7" id="KW-0050">Antiport</keyword>
<comment type="subunit">
    <text evidence="31">Homodimer. Interacts (via lysosomal targeting motif) with AP3D1; in AP-3-mediated transport to lysosomes. Interacts with TMEM163.</text>
</comment>
<evidence type="ECO:0000256" key="31">
    <source>
        <dbReference type="ARBA" id="ARBA00061875"/>
    </source>
</evidence>
<dbReference type="GO" id="GO:0062111">
    <property type="term" value="P:zinc ion import into organelle"/>
    <property type="evidence" value="ECO:0007669"/>
    <property type="project" value="UniProtKB-ARBA"/>
</dbReference>
<evidence type="ECO:0000256" key="25">
    <source>
        <dbReference type="ARBA" id="ARBA00040652"/>
    </source>
</evidence>
<evidence type="ECO:0000259" key="36">
    <source>
        <dbReference type="Pfam" id="PF01545"/>
    </source>
</evidence>
<evidence type="ECO:0000256" key="10">
    <source>
        <dbReference type="ARBA" id="ARBA00022692"/>
    </source>
</evidence>
<evidence type="ECO:0000256" key="34">
    <source>
        <dbReference type="ARBA" id="ARBA00077285"/>
    </source>
</evidence>
<evidence type="ECO:0000259" key="37">
    <source>
        <dbReference type="Pfam" id="PF16916"/>
    </source>
</evidence>
<dbReference type="GO" id="GO:0043005">
    <property type="term" value="C:neuron projection"/>
    <property type="evidence" value="ECO:0007669"/>
    <property type="project" value="UniProtKB-KW"/>
</dbReference>
<feature type="domain" description="Cation efflux protein cytoplasmic" evidence="37">
    <location>
        <begin position="308"/>
        <end position="383"/>
    </location>
</feature>
<evidence type="ECO:0000256" key="26">
    <source>
        <dbReference type="ARBA" id="ARBA00042040"/>
    </source>
</evidence>
<dbReference type="Pfam" id="PF01545">
    <property type="entry name" value="Cation_efflux"/>
    <property type="match status" value="1"/>
</dbReference>
<evidence type="ECO:0000256" key="16">
    <source>
        <dbReference type="ARBA" id="ARBA00022989"/>
    </source>
</evidence>
<comment type="caution">
    <text evidence="38">The sequence shown here is derived from an EMBL/GenBank/DDBJ whole genome shotgun (WGS) entry which is preliminary data.</text>
</comment>
<dbReference type="GO" id="GO:0005385">
    <property type="term" value="F:zinc ion transmembrane transporter activity"/>
    <property type="evidence" value="ECO:0007669"/>
    <property type="project" value="TreeGrafter"/>
</dbReference>
<evidence type="ECO:0000256" key="29">
    <source>
        <dbReference type="ARBA" id="ARBA00053997"/>
    </source>
</evidence>
<keyword evidence="18" id="KW-0406">Ion transport</keyword>
<dbReference type="GO" id="GO:0005743">
    <property type="term" value="C:mitochondrial inner membrane"/>
    <property type="evidence" value="ECO:0007669"/>
    <property type="project" value="UniProtKB-SubCell"/>
</dbReference>
<dbReference type="Proteomes" id="UP000824219">
    <property type="component" value="Linkage Group LG06"/>
</dbReference>
<keyword evidence="16 35" id="KW-1133">Transmembrane helix</keyword>
<evidence type="ECO:0000256" key="12">
    <source>
        <dbReference type="ARBA" id="ARBA00022753"/>
    </source>
</evidence>
<evidence type="ECO:0000256" key="14">
    <source>
        <dbReference type="ARBA" id="ARBA00022833"/>
    </source>
</evidence>
<dbReference type="InterPro" id="IPR036837">
    <property type="entry name" value="Cation_efflux_CTD_sf"/>
</dbReference>
<protein>
    <recommendedName>
        <fullName evidence="25">Probable proton-coupled zinc antiporter SLC30A3</fullName>
    </recommendedName>
    <alternativeName>
        <fullName evidence="32">Proton-coupled zinc antiporter SLC30A2</fullName>
    </alternativeName>
    <alternativeName>
        <fullName evidence="34">Solute carrier family 30 member 2</fullName>
    </alternativeName>
    <alternativeName>
        <fullName evidence="27">Solute carrier family 30 member 3</fullName>
    </alternativeName>
    <alternativeName>
        <fullName evidence="33">Zinc transporter 2</fullName>
    </alternativeName>
    <alternativeName>
        <fullName evidence="26">Zinc transporter 3</fullName>
    </alternativeName>
</protein>
<dbReference type="Gene3D" id="1.20.1510.10">
    <property type="entry name" value="Cation efflux protein transmembrane domain"/>
    <property type="match status" value="1"/>
</dbReference>
<organism evidence="38 39">
    <name type="scientific">Hemibagrus wyckioides</name>
    <dbReference type="NCBI Taxonomy" id="337641"/>
    <lineage>
        <taxon>Eukaryota</taxon>
        <taxon>Metazoa</taxon>
        <taxon>Chordata</taxon>
        <taxon>Craniata</taxon>
        <taxon>Vertebrata</taxon>
        <taxon>Euteleostomi</taxon>
        <taxon>Actinopterygii</taxon>
        <taxon>Neopterygii</taxon>
        <taxon>Teleostei</taxon>
        <taxon>Ostariophysi</taxon>
        <taxon>Siluriformes</taxon>
        <taxon>Bagridae</taxon>
        <taxon>Hemibagrus</taxon>
    </lineage>
</organism>
<dbReference type="GO" id="GO:0005886">
    <property type="term" value="C:plasma membrane"/>
    <property type="evidence" value="ECO:0007669"/>
    <property type="project" value="TreeGrafter"/>
</dbReference>
<dbReference type="Pfam" id="PF16916">
    <property type="entry name" value="ZT_dimer"/>
    <property type="match status" value="1"/>
</dbReference>
<dbReference type="NCBIfam" id="TIGR01297">
    <property type="entry name" value="CDF"/>
    <property type="match status" value="1"/>
</dbReference>
<accession>A0A9D3SPF6</accession>
<dbReference type="SUPFAM" id="SSF161111">
    <property type="entry name" value="Cation efflux protein transmembrane domain-like"/>
    <property type="match status" value="1"/>
</dbReference>
<feature type="transmembrane region" description="Helical" evidence="35">
    <location>
        <begin position="181"/>
        <end position="202"/>
    </location>
</feature>
<dbReference type="InterPro" id="IPR027470">
    <property type="entry name" value="Cation_efflux_CTD"/>
</dbReference>
<proteinExistence type="inferred from homology"/>
<keyword evidence="17" id="KW-0770">Synapse</keyword>
<evidence type="ECO:0000256" key="17">
    <source>
        <dbReference type="ARBA" id="ARBA00023018"/>
    </source>
</evidence>
<dbReference type="InterPro" id="IPR002524">
    <property type="entry name" value="Cation_efflux"/>
</dbReference>
<evidence type="ECO:0000256" key="32">
    <source>
        <dbReference type="ARBA" id="ARBA00070392"/>
    </source>
</evidence>
<dbReference type="OrthoDB" id="9944568at2759"/>
<feature type="transmembrane region" description="Helical" evidence="35">
    <location>
        <begin position="246"/>
        <end position="269"/>
    </location>
</feature>
<evidence type="ECO:0000256" key="18">
    <source>
        <dbReference type="ARBA" id="ARBA00023065"/>
    </source>
</evidence>
<feature type="transmembrane region" description="Helical" evidence="35">
    <location>
        <begin position="275"/>
        <end position="296"/>
    </location>
</feature>